<dbReference type="EMBL" id="RKLO01000003">
    <property type="protein sequence ID" value="RVW03018.1"/>
    <property type="molecule type" value="Genomic_DNA"/>
</dbReference>
<organism evidence="2 3">
    <name type="scientific">Rhodococcus xishaensis</name>
    <dbReference type="NCBI Taxonomy" id="2487364"/>
    <lineage>
        <taxon>Bacteria</taxon>
        <taxon>Bacillati</taxon>
        <taxon>Actinomycetota</taxon>
        <taxon>Actinomycetes</taxon>
        <taxon>Mycobacteriales</taxon>
        <taxon>Nocardiaceae</taxon>
        <taxon>Rhodococcus</taxon>
    </lineage>
</organism>
<evidence type="ECO:0000313" key="2">
    <source>
        <dbReference type="EMBL" id="RVW03018.1"/>
    </source>
</evidence>
<proteinExistence type="predicted"/>
<comment type="caution">
    <text evidence="2">The sequence shown here is derived from an EMBL/GenBank/DDBJ whole genome shotgun (WGS) entry which is preliminary data.</text>
</comment>
<evidence type="ECO:0000313" key="3">
    <source>
        <dbReference type="Proteomes" id="UP000283479"/>
    </source>
</evidence>
<gene>
    <name evidence="2" type="ORF">EGT50_09930</name>
</gene>
<dbReference type="Proteomes" id="UP000283479">
    <property type="component" value="Unassembled WGS sequence"/>
</dbReference>
<dbReference type="OrthoDB" id="4578716at2"/>
<feature type="compositionally biased region" description="Basic and acidic residues" evidence="1">
    <location>
        <begin position="23"/>
        <end position="34"/>
    </location>
</feature>
<evidence type="ECO:0000256" key="1">
    <source>
        <dbReference type="SAM" id="MobiDB-lite"/>
    </source>
</evidence>
<dbReference type="Gene3D" id="1.10.30.50">
    <property type="match status" value="1"/>
</dbReference>
<evidence type="ECO:0008006" key="4">
    <source>
        <dbReference type="Google" id="ProtNLM"/>
    </source>
</evidence>
<reference evidence="2 3" key="1">
    <citation type="submission" date="2018-11" db="EMBL/GenBank/DDBJ databases">
        <title>Rhodococcus spongicola sp. nov. and Rhodococcus xishaensis sp. nov. from marine sponges.</title>
        <authorList>
            <person name="Li L."/>
            <person name="Lin H.W."/>
        </authorList>
    </citation>
    <scope>NUCLEOTIDE SEQUENCE [LARGE SCALE GENOMIC DNA]</scope>
    <source>
        <strain evidence="2 3">LHW51113</strain>
    </source>
</reference>
<sequence>MPRSGKRVCRIPGCPAIQGDSLCGDHRREHDRHQHATTPTKTTRDWQERQRRARAVRDHVAQHGNWCPGVGRPPHAAADLTANHVVPIARGGDPRGPLTVVCRPCNSRQADRF</sequence>
<protein>
    <recommendedName>
        <fullName evidence="4">HNH endonuclease</fullName>
    </recommendedName>
</protein>
<keyword evidence="3" id="KW-1185">Reference proteome</keyword>
<name>A0A3S3CQ60_9NOCA</name>
<accession>A0A3S3CQ60</accession>
<feature type="region of interest" description="Disordered" evidence="1">
    <location>
        <begin position="20"/>
        <end position="47"/>
    </location>
</feature>
<dbReference type="AlphaFoldDB" id="A0A3S3CQ60"/>